<evidence type="ECO:0000313" key="2">
    <source>
        <dbReference type="Proteomes" id="UP000182375"/>
    </source>
</evidence>
<dbReference type="AlphaFoldDB" id="A0A1H4PCR3"/>
<organism evidence="1 2">
    <name type="scientific">Streptomyces misionensis</name>
    <dbReference type="NCBI Taxonomy" id="67331"/>
    <lineage>
        <taxon>Bacteria</taxon>
        <taxon>Bacillati</taxon>
        <taxon>Actinomycetota</taxon>
        <taxon>Actinomycetes</taxon>
        <taxon>Kitasatosporales</taxon>
        <taxon>Streptomycetaceae</taxon>
        <taxon>Streptomyces</taxon>
    </lineage>
</organism>
<dbReference type="Proteomes" id="UP000182375">
    <property type="component" value="Unassembled WGS sequence"/>
</dbReference>
<evidence type="ECO:0000313" key="1">
    <source>
        <dbReference type="EMBL" id="SEC05018.1"/>
    </source>
</evidence>
<dbReference type="STRING" id="67331.SAMN04490357_1053"/>
<reference evidence="1 2" key="1">
    <citation type="submission" date="2016-10" db="EMBL/GenBank/DDBJ databases">
        <authorList>
            <person name="de Groot N.N."/>
        </authorList>
    </citation>
    <scope>NUCLEOTIDE SEQUENCE [LARGE SCALE GENOMIC DNA]</scope>
    <source>
        <strain evidence="1 2">DSM 40306</strain>
    </source>
</reference>
<evidence type="ECO:0008006" key="3">
    <source>
        <dbReference type="Google" id="ProtNLM"/>
    </source>
</evidence>
<name>A0A1H4PCR3_9ACTN</name>
<proteinExistence type="predicted"/>
<sequence>MAQYIVTGRNTSGEGIVAVTVSAINQDSQVVADLDVVAALRSLLAGAPGVVSVGAQKYEQVITNV</sequence>
<accession>A0A1H4PCR3</accession>
<dbReference type="GeneID" id="95510292"/>
<dbReference type="RefSeq" id="WP_074991009.1">
    <property type="nucleotide sequence ID" value="NZ_FNTD01000004.1"/>
</dbReference>
<protein>
    <recommendedName>
        <fullName evidence="3">DUF1659 domain-containing protein</fullName>
    </recommendedName>
</protein>
<gene>
    <name evidence="1" type="ORF">SAMN04490357_1053</name>
</gene>
<dbReference type="EMBL" id="FNTD01000004">
    <property type="protein sequence ID" value="SEC05018.1"/>
    <property type="molecule type" value="Genomic_DNA"/>
</dbReference>